<evidence type="ECO:0000259" key="4">
    <source>
        <dbReference type="Pfam" id="PF13505"/>
    </source>
</evidence>
<feature type="domain" description="Outer membrane protein beta-barrel" evidence="4">
    <location>
        <begin position="76"/>
        <end position="218"/>
    </location>
</feature>
<comment type="subcellular location">
    <subcellularLocation>
        <location evidence="1">Cell outer membrane</location>
    </subcellularLocation>
</comment>
<dbReference type="Proteomes" id="UP000533905">
    <property type="component" value="Unassembled WGS sequence"/>
</dbReference>
<dbReference type="InterPro" id="IPR011250">
    <property type="entry name" value="OMP/PagP_B-barrel"/>
</dbReference>
<feature type="chain" id="PRO_5031300594" evidence="3">
    <location>
        <begin position="21"/>
        <end position="223"/>
    </location>
</feature>
<accession>A0A7Y2JWN8</accession>
<keyword evidence="2 3" id="KW-0732">Signal</keyword>
<protein>
    <submittedName>
        <fullName evidence="5">Porin family protein</fullName>
    </submittedName>
</protein>
<evidence type="ECO:0000313" key="6">
    <source>
        <dbReference type="Proteomes" id="UP000533905"/>
    </source>
</evidence>
<evidence type="ECO:0000256" key="3">
    <source>
        <dbReference type="SAM" id="SignalP"/>
    </source>
</evidence>
<evidence type="ECO:0000256" key="2">
    <source>
        <dbReference type="ARBA" id="ARBA00022729"/>
    </source>
</evidence>
<sequence length="223" mass="23133">MKASSIVFGAALLAAGSTEAQLADPPGAVLEAEAEAGRFGPLAKGFKRLSPLYGGNETANPNDRVFLGFRTDPRLVLGYAFNDYLSLEAGYSHLRDKGFHKIEPGALESAAAAGALGARSHTTYLAAKVTVPVSERLSAYAKFGIAHSEVTNDGLLLPERVRPRTASEFAGESGTGPYGAVGATYKLNKRTTLTGEARHNGSASKFGNATNASGLRGSVGIGF</sequence>
<keyword evidence="6" id="KW-1185">Reference proteome</keyword>
<dbReference type="InterPro" id="IPR027385">
    <property type="entry name" value="Beta-barrel_OMP"/>
</dbReference>
<dbReference type="AlphaFoldDB" id="A0A7Y2JWN8"/>
<comment type="caution">
    <text evidence="5">The sequence shown here is derived from an EMBL/GenBank/DDBJ whole genome shotgun (WGS) entry which is preliminary data.</text>
</comment>
<evidence type="ECO:0000256" key="1">
    <source>
        <dbReference type="ARBA" id="ARBA00004442"/>
    </source>
</evidence>
<dbReference type="Pfam" id="PF13505">
    <property type="entry name" value="OMP_b-brl"/>
    <property type="match status" value="1"/>
</dbReference>
<dbReference type="SUPFAM" id="SSF56925">
    <property type="entry name" value="OMPA-like"/>
    <property type="match status" value="1"/>
</dbReference>
<organism evidence="5 6">
    <name type="scientific">Telluria aromaticivorans</name>
    <dbReference type="NCBI Taxonomy" id="2725995"/>
    <lineage>
        <taxon>Bacteria</taxon>
        <taxon>Pseudomonadati</taxon>
        <taxon>Pseudomonadota</taxon>
        <taxon>Betaproteobacteria</taxon>
        <taxon>Burkholderiales</taxon>
        <taxon>Oxalobacteraceae</taxon>
        <taxon>Telluria group</taxon>
        <taxon>Telluria</taxon>
    </lineage>
</organism>
<dbReference type="GO" id="GO:0009279">
    <property type="term" value="C:cell outer membrane"/>
    <property type="evidence" value="ECO:0007669"/>
    <property type="project" value="UniProtKB-SubCell"/>
</dbReference>
<name>A0A7Y2JWN8_9BURK</name>
<proteinExistence type="predicted"/>
<evidence type="ECO:0000313" key="5">
    <source>
        <dbReference type="EMBL" id="NNG21798.1"/>
    </source>
</evidence>
<reference evidence="5 6" key="1">
    <citation type="submission" date="2020-04" db="EMBL/GenBank/DDBJ databases">
        <title>Massilia sp. nov., a cold adapted bacteria isolated from Arctic soil.</title>
        <authorList>
            <person name="Son J."/>
            <person name="Ka J.-O."/>
        </authorList>
    </citation>
    <scope>NUCLEOTIDE SEQUENCE [LARGE SCALE GENOMIC DNA]</scope>
    <source>
        <strain evidence="5 6">ML15P13</strain>
    </source>
</reference>
<gene>
    <name evidence="5" type="ORF">HGB41_02080</name>
</gene>
<dbReference type="EMBL" id="JABAIV010000001">
    <property type="protein sequence ID" value="NNG21798.1"/>
    <property type="molecule type" value="Genomic_DNA"/>
</dbReference>
<dbReference type="Gene3D" id="2.40.160.20">
    <property type="match status" value="1"/>
</dbReference>
<feature type="signal peptide" evidence="3">
    <location>
        <begin position="1"/>
        <end position="20"/>
    </location>
</feature>
<dbReference type="RefSeq" id="WP_171080605.1">
    <property type="nucleotide sequence ID" value="NZ_JABAIV010000001.1"/>
</dbReference>